<dbReference type="InterPro" id="IPR014784">
    <property type="entry name" value="Cu2_ascorb_mOase-like_C"/>
</dbReference>
<evidence type="ECO:0000259" key="9">
    <source>
        <dbReference type="Pfam" id="PF03712"/>
    </source>
</evidence>
<evidence type="ECO:0000256" key="5">
    <source>
        <dbReference type="ARBA" id="ARBA00023180"/>
    </source>
</evidence>
<keyword evidence="3 7" id="KW-0732">Signal</keyword>
<reference evidence="11" key="1">
    <citation type="submission" date="2025-08" db="UniProtKB">
        <authorList>
            <consortium name="RefSeq"/>
        </authorList>
    </citation>
    <scope>IDENTIFICATION</scope>
</reference>
<evidence type="ECO:0000256" key="7">
    <source>
        <dbReference type="SAM" id="SignalP"/>
    </source>
</evidence>
<evidence type="ECO:0000256" key="1">
    <source>
        <dbReference type="ARBA" id="ARBA00012689"/>
    </source>
</evidence>
<dbReference type="RefSeq" id="XP_005102155.2">
    <property type="nucleotide sequence ID" value="XM_005102098.3"/>
</dbReference>
<keyword evidence="2" id="KW-0479">Metal-binding</keyword>
<keyword evidence="5" id="KW-0325">Glycoprotein</keyword>
<dbReference type="Gene3D" id="2.60.120.230">
    <property type="match status" value="1"/>
</dbReference>
<dbReference type="Proteomes" id="UP000694888">
    <property type="component" value="Unplaced"/>
</dbReference>
<dbReference type="EC" id="1.14.17.3" evidence="1"/>
<dbReference type="GO" id="GO:0004497">
    <property type="term" value="F:monooxygenase activity"/>
    <property type="evidence" value="ECO:0007669"/>
    <property type="project" value="UniProtKB-KW"/>
</dbReference>
<evidence type="ECO:0000256" key="4">
    <source>
        <dbReference type="ARBA" id="ARBA00023157"/>
    </source>
</evidence>
<feature type="chain" id="PRO_5046491367" description="peptidylglycine monooxygenase" evidence="7">
    <location>
        <begin position="21"/>
        <end position="348"/>
    </location>
</feature>
<dbReference type="Pfam" id="PF01082">
    <property type="entry name" value="Cu2_monooxygen"/>
    <property type="match status" value="1"/>
</dbReference>
<keyword evidence="11" id="KW-0560">Oxidoreductase</keyword>
<dbReference type="GeneID" id="101859714"/>
<keyword evidence="4" id="KW-1015">Disulfide bond</keyword>
<evidence type="ECO:0000259" key="8">
    <source>
        <dbReference type="Pfam" id="PF01082"/>
    </source>
</evidence>
<keyword evidence="10" id="KW-1185">Reference proteome</keyword>
<evidence type="ECO:0000313" key="11">
    <source>
        <dbReference type="RefSeq" id="XP_005102155.2"/>
    </source>
</evidence>
<feature type="domain" description="Copper type II ascorbate-dependent monooxygenase N-terminal" evidence="8">
    <location>
        <begin position="28"/>
        <end position="147"/>
    </location>
</feature>
<protein>
    <recommendedName>
        <fullName evidence="1">peptidylglycine monooxygenase</fullName>
        <ecNumber evidence="1">1.14.17.3</ecNumber>
    </recommendedName>
</protein>
<dbReference type="PANTHER" id="PTHR10680:SF14">
    <property type="entry name" value="PEPTIDYL-GLYCINE ALPHA-AMIDATING MONOOXYGENASE"/>
    <property type="match status" value="1"/>
</dbReference>
<gene>
    <name evidence="11" type="primary">LOC101859714</name>
</gene>
<dbReference type="InterPro" id="IPR036939">
    <property type="entry name" value="Cu2_ascorb_mOase_N_sf"/>
</dbReference>
<evidence type="ECO:0000313" key="10">
    <source>
        <dbReference type="Proteomes" id="UP000694888"/>
    </source>
</evidence>
<accession>A0ABM0JV07</accession>
<name>A0ABM0JV07_APLCA</name>
<evidence type="ECO:0000256" key="6">
    <source>
        <dbReference type="ARBA" id="ARBA00048431"/>
    </source>
</evidence>
<comment type="catalytic activity">
    <reaction evidence="6">
        <text>a [peptide]-C-terminal glycine + 2 L-ascorbate + O2 = a [peptide]-C-terminal (2S)-2-hydroxyglycine + 2 monodehydro-L-ascorbate radical + H2O</text>
        <dbReference type="Rhea" id="RHEA:21452"/>
        <dbReference type="Rhea" id="RHEA-COMP:13486"/>
        <dbReference type="Rhea" id="RHEA-COMP:15321"/>
        <dbReference type="ChEBI" id="CHEBI:15377"/>
        <dbReference type="ChEBI" id="CHEBI:15379"/>
        <dbReference type="ChEBI" id="CHEBI:38290"/>
        <dbReference type="ChEBI" id="CHEBI:59513"/>
        <dbReference type="ChEBI" id="CHEBI:137000"/>
        <dbReference type="ChEBI" id="CHEBI:142768"/>
        <dbReference type="EC" id="1.14.17.3"/>
    </reaction>
</comment>
<dbReference type="InterPro" id="IPR008977">
    <property type="entry name" value="PHM/PNGase_F_dom_sf"/>
</dbReference>
<dbReference type="InterPro" id="IPR024548">
    <property type="entry name" value="Cu2_monoox_C"/>
</dbReference>
<feature type="signal peptide" evidence="7">
    <location>
        <begin position="1"/>
        <end position="20"/>
    </location>
</feature>
<dbReference type="Pfam" id="PF03712">
    <property type="entry name" value="Cu2_monoox_C"/>
    <property type="match status" value="1"/>
</dbReference>
<dbReference type="SUPFAM" id="SSF49742">
    <property type="entry name" value="PHM/PNGase F"/>
    <property type="match status" value="2"/>
</dbReference>
<dbReference type="InterPro" id="IPR000323">
    <property type="entry name" value="Cu2_ascorb_mOase_N"/>
</dbReference>
<evidence type="ECO:0000256" key="3">
    <source>
        <dbReference type="ARBA" id="ARBA00022729"/>
    </source>
</evidence>
<proteinExistence type="predicted"/>
<dbReference type="PRINTS" id="PR00790">
    <property type="entry name" value="PAMONOXGNASE"/>
</dbReference>
<dbReference type="Gene3D" id="2.60.120.310">
    <property type="entry name" value="Copper type II, ascorbate-dependent monooxygenase, N-terminal domain"/>
    <property type="match status" value="1"/>
</dbReference>
<keyword evidence="11" id="KW-0503">Monooxygenase</keyword>
<evidence type="ECO:0000256" key="2">
    <source>
        <dbReference type="ARBA" id="ARBA00022723"/>
    </source>
</evidence>
<feature type="domain" description="Copper type II ascorbate-dependent monooxygenase C-terminal" evidence="9">
    <location>
        <begin position="171"/>
        <end position="311"/>
    </location>
</feature>
<dbReference type="PANTHER" id="PTHR10680">
    <property type="entry name" value="PEPTIDYL-GLYCINE ALPHA-AMIDATING MONOOXYGENASE"/>
    <property type="match status" value="1"/>
</dbReference>
<dbReference type="InterPro" id="IPR000720">
    <property type="entry name" value="PHM/PAL"/>
</dbReference>
<sequence>MGTLVPFLALLTLAQWTVDAGEDYTITIRMDKAVSDRPDDLVCIGRKLEPDESYIVEFTPHASKATVHHLMVYGCHLPAVSDFEDPWKCYDGDGTHSNHSVCGDGDRQIFFAWALDAPEKTLPDGVGFRVAGDTGINYLVIQLHYAKMFPEGVTDSSGVTLHMTKTRPPQQAGYIVVGTWGHIPPQMPDFHMESMCLYERNYTVYPIGYRTHAHNLGVVTSGYRIRDHQWTEIGRMSPQLPQTFYDVSNPGMDLEPGDLLAGRCTMNSMARQDRTKIGPTNHDEMCNFYIMYSTYYQGHLVTDYCFQDGNSFHWSDNFAQEEIPPNASALNGIPGADEVREKFGLKPR</sequence>
<organism evidence="10 11">
    <name type="scientific">Aplysia californica</name>
    <name type="common">California sea hare</name>
    <dbReference type="NCBI Taxonomy" id="6500"/>
    <lineage>
        <taxon>Eukaryota</taxon>
        <taxon>Metazoa</taxon>
        <taxon>Spiralia</taxon>
        <taxon>Lophotrochozoa</taxon>
        <taxon>Mollusca</taxon>
        <taxon>Gastropoda</taxon>
        <taxon>Heterobranchia</taxon>
        <taxon>Euthyneura</taxon>
        <taxon>Tectipleura</taxon>
        <taxon>Aplysiida</taxon>
        <taxon>Aplysioidea</taxon>
        <taxon>Aplysiidae</taxon>
        <taxon>Aplysia</taxon>
    </lineage>
</organism>